<proteinExistence type="predicted"/>
<dbReference type="PIRSF" id="PIRSF037724">
    <property type="entry name" value="TF_HTH_MJ1545_prd"/>
    <property type="match status" value="1"/>
</dbReference>
<evidence type="ECO:0000313" key="3">
    <source>
        <dbReference type="Proteomes" id="UP001302978"/>
    </source>
</evidence>
<dbReference type="Gene3D" id="1.10.260.40">
    <property type="entry name" value="lambda repressor-like DNA-binding domains"/>
    <property type="match status" value="1"/>
</dbReference>
<keyword evidence="3" id="KW-1185">Reference proteome</keyword>
<dbReference type="Proteomes" id="UP001302978">
    <property type="component" value="Chromosome"/>
</dbReference>
<dbReference type="GO" id="GO:0003677">
    <property type="term" value="F:DNA binding"/>
    <property type="evidence" value="ECO:0007669"/>
    <property type="project" value="InterPro"/>
</dbReference>
<name>A0AA96ZUG0_9EURY</name>
<feature type="domain" description="HTH cro/C1-type" evidence="1">
    <location>
        <begin position="58"/>
        <end position="106"/>
    </location>
</feature>
<dbReference type="SUPFAM" id="SSF47413">
    <property type="entry name" value="lambda repressor-like DNA-binding domains"/>
    <property type="match status" value="1"/>
</dbReference>
<dbReference type="PROSITE" id="PS50943">
    <property type="entry name" value="HTH_CROC1"/>
    <property type="match status" value="1"/>
</dbReference>
<dbReference type="AlphaFoldDB" id="A0AA96ZUG0"/>
<protein>
    <recommendedName>
        <fullName evidence="1">HTH cro/C1-type domain-containing protein</fullName>
    </recommendedName>
</protein>
<dbReference type="InterPro" id="IPR001387">
    <property type="entry name" value="Cro/C1-type_HTH"/>
</dbReference>
<dbReference type="Pfam" id="PF01381">
    <property type="entry name" value="HTH_3"/>
    <property type="match status" value="1"/>
</dbReference>
<dbReference type="CDD" id="cd00093">
    <property type="entry name" value="HTH_XRE"/>
    <property type="match status" value="1"/>
</dbReference>
<dbReference type="SMART" id="SM00530">
    <property type="entry name" value="HTH_XRE"/>
    <property type="match status" value="1"/>
</dbReference>
<sequence>MILFGLSYYSIFKDKIYIEIIRFHFVMTDNEAFENLKKRLAEKMAGEITLSEKPGECLKKWRLNFEVSQTDISNSLQVSPSVISDYESGRRKSPGTLMVSKIVESLLAIDTERGGQKIHAYETMLTADSSKESIYSTYEYSIPIQFQKLVSLLDAQVLYRGMERPLYGFSVVDSKRSILEMTSYEFQRLYGWSTDRAMVFTKVSTGKSPLVAIRVTNLKPGAIVLHGLSKDEVDPMAIKMAEVDRIPLLCTTKDLDEAIAELKKYGQYSIKGI</sequence>
<reference evidence="2 3" key="1">
    <citation type="submission" date="2023-07" db="EMBL/GenBank/DDBJ databases">
        <title>Closed genoem sequence of Methanomicrococcus sp. Hf6.</title>
        <authorList>
            <person name="Poehlein A."/>
            <person name="Protasov E."/>
            <person name="Platt K."/>
            <person name="Reeh H."/>
            <person name="Daniel R."/>
            <person name="Brune A."/>
        </authorList>
    </citation>
    <scope>NUCLEOTIDE SEQUENCE [LARGE SCALE GENOMIC DNA]</scope>
    <source>
        <strain evidence="2 3">Hf6</strain>
    </source>
</reference>
<organism evidence="2 3">
    <name type="scientific">Methanimicrococcus hongohii</name>
    <dbReference type="NCBI Taxonomy" id="3028295"/>
    <lineage>
        <taxon>Archaea</taxon>
        <taxon>Methanobacteriati</taxon>
        <taxon>Methanobacteriota</taxon>
        <taxon>Stenosarchaea group</taxon>
        <taxon>Methanomicrobia</taxon>
        <taxon>Methanosarcinales</taxon>
        <taxon>Methanosarcinaceae</taxon>
        <taxon>Methanimicrococcus</taxon>
    </lineage>
</organism>
<dbReference type="KEGG" id="mehf:MmiHf6_16220"/>
<dbReference type="InterPro" id="IPR010982">
    <property type="entry name" value="Lambda_DNA-bd_dom_sf"/>
</dbReference>
<gene>
    <name evidence="2" type="ORF">MmiHf6_16220</name>
</gene>
<evidence type="ECO:0000313" key="2">
    <source>
        <dbReference type="EMBL" id="WNY24291.1"/>
    </source>
</evidence>
<dbReference type="InterPro" id="IPR017271">
    <property type="entry name" value="Tscrpt_reg_HTH_MJ1545_prd"/>
</dbReference>
<evidence type="ECO:0000259" key="1">
    <source>
        <dbReference type="PROSITE" id="PS50943"/>
    </source>
</evidence>
<dbReference type="EMBL" id="CP131059">
    <property type="protein sequence ID" value="WNY24291.1"/>
    <property type="molecule type" value="Genomic_DNA"/>
</dbReference>
<accession>A0AA96ZUG0</accession>